<dbReference type="Proteomes" id="UP000005307">
    <property type="component" value="Chromosome"/>
</dbReference>
<dbReference type="EMBL" id="CP003740">
    <property type="protein sequence ID" value="AGI68120.1"/>
    <property type="molecule type" value="Genomic_DNA"/>
</dbReference>
<dbReference type="GO" id="GO:0022900">
    <property type="term" value="P:electron transport chain"/>
    <property type="evidence" value="ECO:0007669"/>
    <property type="project" value="InterPro"/>
</dbReference>
<evidence type="ECO:0000313" key="2">
    <source>
        <dbReference type="Proteomes" id="UP000005307"/>
    </source>
</evidence>
<dbReference type="eggNOG" id="COG3909">
    <property type="taxonomic scope" value="Bacteria"/>
</dbReference>
<dbReference type="PROSITE" id="PS51009">
    <property type="entry name" value="CYTCII"/>
    <property type="match status" value="1"/>
</dbReference>
<proteinExistence type="predicted"/>
<dbReference type="HOGENOM" id="CLU_3254898_0_0_5"/>
<dbReference type="InterPro" id="IPR002321">
    <property type="entry name" value="Cyt_c_II"/>
</dbReference>
<dbReference type="GO" id="GO:0005506">
    <property type="term" value="F:iron ion binding"/>
    <property type="evidence" value="ECO:0007669"/>
    <property type="project" value="InterPro"/>
</dbReference>
<dbReference type="AlphaFoldDB" id="M9RE82"/>
<dbReference type="GO" id="GO:0009055">
    <property type="term" value="F:electron transfer activity"/>
    <property type="evidence" value="ECO:0007669"/>
    <property type="project" value="InterPro"/>
</dbReference>
<dbReference type="InterPro" id="IPR010980">
    <property type="entry name" value="Cyt_c/b562"/>
</dbReference>
<protein>
    <submittedName>
        <fullName evidence="1">Uncharacterized protein</fullName>
    </submittedName>
</protein>
<dbReference type="SUPFAM" id="SSF47175">
    <property type="entry name" value="Cytochromes"/>
    <property type="match status" value="1"/>
</dbReference>
<name>M9RE82_9RHOB</name>
<dbReference type="GO" id="GO:0020037">
    <property type="term" value="F:heme binding"/>
    <property type="evidence" value="ECO:0007669"/>
    <property type="project" value="InterPro"/>
</dbReference>
<gene>
    <name evidence="1" type="ORF">OAN307_c25150</name>
</gene>
<sequence>MITASATMAEVAGEDLAAVRGAIRHLGGACSACQGKYCQRDN</sequence>
<evidence type="ECO:0000313" key="1">
    <source>
        <dbReference type="EMBL" id="AGI68120.1"/>
    </source>
</evidence>
<reference evidence="1 2" key="1">
    <citation type="journal article" date="2013" name="PLoS ONE">
        <title>Poles Apart: Arctic and Antarctic Octadecabacter strains Share High Genome Plasticity and a New Type of Xanthorhodopsin.</title>
        <authorList>
            <person name="Vollmers J."/>
            <person name="Voget S."/>
            <person name="Dietrich S."/>
            <person name="Gollnow K."/>
            <person name="Smits M."/>
            <person name="Meyer K."/>
            <person name="Brinkhoff T."/>
            <person name="Simon M."/>
            <person name="Daniel R."/>
        </authorList>
    </citation>
    <scope>NUCLEOTIDE SEQUENCE [LARGE SCALE GENOMIC DNA]</scope>
    <source>
        <strain evidence="1 2">307</strain>
    </source>
</reference>
<accession>M9RE82</accession>
<dbReference type="KEGG" id="oat:OAN307_c25150"/>
<keyword evidence="2" id="KW-1185">Reference proteome</keyword>
<organism evidence="1 2">
    <name type="scientific">Octadecabacter antarcticus 307</name>
    <dbReference type="NCBI Taxonomy" id="391626"/>
    <lineage>
        <taxon>Bacteria</taxon>
        <taxon>Pseudomonadati</taxon>
        <taxon>Pseudomonadota</taxon>
        <taxon>Alphaproteobacteria</taxon>
        <taxon>Rhodobacterales</taxon>
        <taxon>Roseobacteraceae</taxon>
        <taxon>Octadecabacter</taxon>
    </lineage>
</organism>